<dbReference type="GO" id="GO:0046872">
    <property type="term" value="F:metal ion binding"/>
    <property type="evidence" value="ECO:0007669"/>
    <property type="project" value="UniProtKB-KW"/>
</dbReference>
<keyword evidence="2" id="KW-0408">Iron</keyword>
<dbReference type="PROSITE" id="PS51379">
    <property type="entry name" value="4FE4S_FER_2"/>
    <property type="match status" value="1"/>
</dbReference>
<dbReference type="SUPFAM" id="SSF54862">
    <property type="entry name" value="4Fe-4S ferredoxins"/>
    <property type="match status" value="1"/>
</dbReference>
<dbReference type="PANTHER" id="PTHR42827">
    <property type="entry name" value="IRON-SULFUR CLUSTER-BINDING PROTEIN-RELATED"/>
    <property type="match status" value="1"/>
</dbReference>
<organism evidence="5 6">
    <name type="scientific">Telmatospirillum siberiense</name>
    <dbReference type="NCBI Taxonomy" id="382514"/>
    <lineage>
        <taxon>Bacteria</taxon>
        <taxon>Pseudomonadati</taxon>
        <taxon>Pseudomonadota</taxon>
        <taxon>Alphaproteobacteria</taxon>
        <taxon>Rhodospirillales</taxon>
        <taxon>Rhodospirillaceae</taxon>
        <taxon>Telmatospirillum</taxon>
    </lineage>
</organism>
<keyword evidence="6" id="KW-1185">Reference proteome</keyword>
<dbReference type="Pfam" id="PF12838">
    <property type="entry name" value="Fer4_7"/>
    <property type="match status" value="1"/>
</dbReference>
<evidence type="ECO:0000256" key="1">
    <source>
        <dbReference type="ARBA" id="ARBA00022723"/>
    </source>
</evidence>
<dbReference type="PROSITE" id="PS00198">
    <property type="entry name" value="4FE4S_FER_1"/>
    <property type="match status" value="1"/>
</dbReference>
<sequence>MNIQLTRSASDERAETKEAAVLRTAITAEARRLGASIVGFAPVDRWAAHGEVPEGYRPQDLWPQARAVVSFGVPMLLPIIESTPSINYQEMYDTSNRLLDEISYRLSVWLVEQGIPAICLPRDGYGSLEVLLKNPFGSFSHTYAAKYAGLGSVGMSHNLLTPQWGPRIRLNSVFLGVDMDGDAELTQVCNGCGLCARLCPVNAIKARKGEILGDLDKDACTRHHIELKTETRWPCGVCVKVCPVGADRKLFDSVSVKPYRDEKPALEKNPDDPRFRRLVHMRRHGSGGDRIS</sequence>
<dbReference type="GO" id="GO:0051536">
    <property type="term" value="F:iron-sulfur cluster binding"/>
    <property type="evidence" value="ECO:0007669"/>
    <property type="project" value="UniProtKB-KW"/>
</dbReference>
<dbReference type="AlphaFoldDB" id="A0A2N3PNZ1"/>
<dbReference type="InterPro" id="IPR017900">
    <property type="entry name" value="4Fe4S_Fe_S_CS"/>
</dbReference>
<dbReference type="RefSeq" id="WP_101253111.1">
    <property type="nucleotide sequence ID" value="NZ_PIUM01000038.1"/>
</dbReference>
<gene>
    <name evidence="5" type="ORF">CWS72_23345</name>
</gene>
<dbReference type="Proteomes" id="UP000233293">
    <property type="component" value="Unassembled WGS sequence"/>
</dbReference>
<dbReference type="InterPro" id="IPR017896">
    <property type="entry name" value="4Fe4S_Fe-S-bd"/>
</dbReference>
<protein>
    <submittedName>
        <fullName evidence="5">Epoxyqueuosine reductase</fullName>
    </submittedName>
</protein>
<keyword evidence="1" id="KW-0479">Metal-binding</keyword>
<evidence type="ECO:0000313" key="6">
    <source>
        <dbReference type="Proteomes" id="UP000233293"/>
    </source>
</evidence>
<name>A0A2N3PNZ1_9PROT</name>
<evidence type="ECO:0000256" key="2">
    <source>
        <dbReference type="ARBA" id="ARBA00023004"/>
    </source>
</evidence>
<accession>A0A2N3PNZ1</accession>
<evidence type="ECO:0000313" key="5">
    <source>
        <dbReference type="EMBL" id="PKU22107.1"/>
    </source>
</evidence>
<comment type="caution">
    <text evidence="5">The sequence shown here is derived from an EMBL/GenBank/DDBJ whole genome shotgun (WGS) entry which is preliminary data.</text>
</comment>
<dbReference type="EMBL" id="PIUM01000038">
    <property type="protein sequence ID" value="PKU22107.1"/>
    <property type="molecule type" value="Genomic_DNA"/>
</dbReference>
<dbReference type="Gene3D" id="3.30.70.20">
    <property type="match status" value="1"/>
</dbReference>
<keyword evidence="3" id="KW-0411">Iron-sulfur</keyword>
<reference evidence="6" key="1">
    <citation type="submission" date="2017-12" db="EMBL/GenBank/DDBJ databases">
        <title>Draft genome sequence of Telmatospirillum siberiense 26-4b1T, an acidotolerant peatland alphaproteobacterium potentially involved in sulfur cycling.</title>
        <authorList>
            <person name="Hausmann B."/>
            <person name="Pjevac P."/>
            <person name="Schreck K."/>
            <person name="Herbold C.W."/>
            <person name="Daims H."/>
            <person name="Wagner M."/>
            <person name="Pester M."/>
            <person name="Loy A."/>
        </authorList>
    </citation>
    <scope>NUCLEOTIDE SEQUENCE [LARGE SCALE GENOMIC DNA]</scope>
    <source>
        <strain evidence="6">26-4b1</strain>
    </source>
</reference>
<proteinExistence type="predicted"/>
<dbReference type="OrthoDB" id="9815745at2"/>
<evidence type="ECO:0000256" key="3">
    <source>
        <dbReference type="ARBA" id="ARBA00023014"/>
    </source>
</evidence>
<feature type="domain" description="4Fe-4S ferredoxin-type" evidence="4">
    <location>
        <begin position="181"/>
        <end position="209"/>
    </location>
</feature>
<dbReference type="PANTHER" id="PTHR42827:SF1">
    <property type="entry name" value="IRON-SULFUR CLUSTER-BINDING PROTEIN"/>
    <property type="match status" value="1"/>
</dbReference>
<evidence type="ECO:0000259" key="4">
    <source>
        <dbReference type="PROSITE" id="PS51379"/>
    </source>
</evidence>